<comment type="subcellular location">
    <subcellularLocation>
        <location evidence="1">Membrane</location>
        <topology evidence="1">Multi-pass membrane protein</topology>
    </subcellularLocation>
</comment>
<sequence>MESKLSNPAPLGLLGFGMTTILLNIHNAGFFPLNVAILAMGIFYGGLAQVIAGILEYRKGNTFGMTAFISYGMFWLTLVFILIAPQMGLPEVWAAPPAFLGWYLFLWGLFTFFMVFPTLKKNRVMAFVFISLTVLFSLLAIGHWVPGDAGKIFIRIGGWEGIVCGLSAVYLAAAEILNESCGRLVLPVFPLENKECNK</sequence>
<dbReference type="InterPro" id="IPR047622">
    <property type="entry name" value="GPR1_FUN34_YAAH"/>
</dbReference>
<dbReference type="PATRIC" id="fig|61435.6.peg.173"/>
<keyword evidence="4" id="KW-1133">Transmembrane helix</keyword>
<reference evidence="6 7" key="1">
    <citation type="submission" date="2015-03" db="EMBL/GenBank/DDBJ databases">
        <title>Genomic characterization of Dehalococcoides mccartyi strain 11a5, an unusal plasmid-containing chloroethene dechlorinator.</title>
        <authorList>
            <person name="Zhao S."/>
            <person name="Ding C."/>
            <person name="He J."/>
        </authorList>
    </citation>
    <scope>NUCLEOTIDE SEQUENCE [LARGE SCALE GENOMIC DNA]</scope>
    <source>
        <strain evidence="6 7">11a5</strain>
    </source>
</reference>
<evidence type="ECO:0000313" key="7">
    <source>
        <dbReference type="Proteomes" id="UP000076394"/>
    </source>
</evidence>
<evidence type="ECO:0000256" key="1">
    <source>
        <dbReference type="ARBA" id="ARBA00004141"/>
    </source>
</evidence>
<evidence type="ECO:0000313" key="6">
    <source>
        <dbReference type="EMBL" id="AMU87313.1"/>
    </source>
</evidence>
<dbReference type="GO" id="GO:0005886">
    <property type="term" value="C:plasma membrane"/>
    <property type="evidence" value="ECO:0007669"/>
    <property type="project" value="TreeGrafter"/>
</dbReference>
<keyword evidence="3" id="KW-0812">Transmembrane</keyword>
<dbReference type="RefSeq" id="WP_011309966.1">
    <property type="nucleotide sequence ID" value="NZ_AP024514.1"/>
</dbReference>
<gene>
    <name evidence="6" type="ORF">Dm11a5_1487</name>
</gene>
<dbReference type="GO" id="GO:0071422">
    <property type="term" value="P:succinate transmembrane transport"/>
    <property type="evidence" value="ECO:0007669"/>
    <property type="project" value="TreeGrafter"/>
</dbReference>
<proteinExistence type="inferred from homology"/>
<accession>A0A142VBV0</accession>
<evidence type="ECO:0000256" key="3">
    <source>
        <dbReference type="ARBA" id="ARBA00022692"/>
    </source>
</evidence>
<dbReference type="NCBIfam" id="NF038013">
    <property type="entry name" value="AceTr_1"/>
    <property type="match status" value="1"/>
</dbReference>
<dbReference type="EMBL" id="CP011127">
    <property type="protein sequence ID" value="AMU87313.1"/>
    <property type="molecule type" value="Genomic_DNA"/>
</dbReference>
<evidence type="ECO:0000256" key="2">
    <source>
        <dbReference type="ARBA" id="ARBA00005587"/>
    </source>
</evidence>
<dbReference type="PANTHER" id="PTHR30178:SF3">
    <property type="entry name" value="SUCCINATE-ACETATE_PROTON SYMPORTER SATP"/>
    <property type="match status" value="1"/>
</dbReference>
<name>A0A142VBV0_9CHLR</name>
<evidence type="ECO:0000256" key="5">
    <source>
        <dbReference type="ARBA" id="ARBA00023136"/>
    </source>
</evidence>
<organism evidence="6 7">
    <name type="scientific">Dehalococcoides mccartyi</name>
    <dbReference type="NCBI Taxonomy" id="61435"/>
    <lineage>
        <taxon>Bacteria</taxon>
        <taxon>Bacillati</taxon>
        <taxon>Chloroflexota</taxon>
        <taxon>Dehalococcoidia</taxon>
        <taxon>Dehalococcoidales</taxon>
        <taxon>Dehalococcoidaceae</taxon>
        <taxon>Dehalococcoides</taxon>
    </lineage>
</organism>
<dbReference type="GO" id="GO:0015360">
    <property type="term" value="F:acetate:proton symporter activity"/>
    <property type="evidence" value="ECO:0007669"/>
    <property type="project" value="TreeGrafter"/>
</dbReference>
<comment type="similarity">
    <text evidence="2">Belongs to the acetate uptake transporter (AceTr) (TC 2.A.96) family.</text>
</comment>
<protein>
    <submittedName>
        <fullName evidence="6">Putative membrane protein</fullName>
    </submittedName>
</protein>
<dbReference type="InterPro" id="IPR000791">
    <property type="entry name" value="Gpr1/Fun34/SatP-like"/>
</dbReference>
<evidence type="ECO:0000256" key="4">
    <source>
        <dbReference type="ARBA" id="ARBA00022989"/>
    </source>
</evidence>
<dbReference type="Pfam" id="PF01184">
    <property type="entry name" value="Gpr1_Fun34_YaaH"/>
    <property type="match status" value="1"/>
</dbReference>
<dbReference type="PANTHER" id="PTHR30178">
    <property type="entry name" value="INNER MEMBRANE PROTEIN YAAH"/>
    <property type="match status" value="1"/>
</dbReference>
<dbReference type="AlphaFoldDB" id="A0A142VBV0"/>
<dbReference type="InterPro" id="IPR047623">
    <property type="entry name" value="SatP"/>
</dbReference>
<keyword evidence="5" id="KW-0472">Membrane</keyword>
<dbReference type="OrthoDB" id="9787939at2"/>
<dbReference type="Proteomes" id="UP000076394">
    <property type="component" value="Chromosome"/>
</dbReference>
<dbReference type="PROSITE" id="PS01114">
    <property type="entry name" value="GPR1_FUN34_YAAH"/>
    <property type="match status" value="1"/>
</dbReference>
<dbReference type="OMA" id="WKKGNTF"/>